<dbReference type="InterPro" id="IPR000924">
    <property type="entry name" value="Glu/Gln-tRNA-synth"/>
</dbReference>
<dbReference type="InterPro" id="IPR008925">
    <property type="entry name" value="aa_tRNA-synth_I_cd-bd_sf"/>
</dbReference>
<dbReference type="GO" id="GO:0005524">
    <property type="term" value="F:ATP binding"/>
    <property type="evidence" value="ECO:0007669"/>
    <property type="project" value="UniProtKB-UniRule"/>
</dbReference>
<dbReference type="InterPro" id="IPR045462">
    <property type="entry name" value="aa-tRNA-synth_I_cd-bd"/>
</dbReference>
<reference evidence="11 12" key="1">
    <citation type="submission" date="2019-06" db="EMBL/GenBank/DDBJ databases">
        <title>Genome sequence of Rhodobacteraceae bacterium D4M1.</title>
        <authorList>
            <person name="Cao J."/>
        </authorList>
    </citation>
    <scope>NUCLEOTIDE SEQUENCE [LARGE SCALE GENOMIC DNA]</scope>
    <source>
        <strain evidence="11 12">D4M1</strain>
    </source>
</reference>
<comment type="function">
    <text evidence="8">Catalyzes the attachment of glutamate to tRNA(Glu) in a two-step reaction: glutamate is first activated by ATP to form Glu-AMP and then transferred to the acceptor end of tRNA(Glu).</text>
</comment>
<dbReference type="PROSITE" id="PS00178">
    <property type="entry name" value="AA_TRNA_LIGASE_I"/>
    <property type="match status" value="1"/>
</dbReference>
<evidence type="ECO:0000256" key="1">
    <source>
        <dbReference type="ARBA" id="ARBA00007894"/>
    </source>
</evidence>
<dbReference type="GO" id="GO:0004818">
    <property type="term" value="F:glutamate-tRNA ligase activity"/>
    <property type="evidence" value="ECO:0007669"/>
    <property type="project" value="UniProtKB-UniRule"/>
</dbReference>
<keyword evidence="12" id="KW-1185">Reference proteome</keyword>
<name>A0A5B8G1I6_9RHOB</name>
<dbReference type="GO" id="GO:0005737">
    <property type="term" value="C:cytoplasm"/>
    <property type="evidence" value="ECO:0007669"/>
    <property type="project" value="UniProtKB-SubCell"/>
</dbReference>
<evidence type="ECO:0000313" key="12">
    <source>
        <dbReference type="Proteomes" id="UP000305888"/>
    </source>
</evidence>
<dbReference type="RefSeq" id="WP_138575032.1">
    <property type="nucleotide sequence ID" value="NZ_CP040818.1"/>
</dbReference>
<dbReference type="AlphaFoldDB" id="A0A5B8G1I6"/>
<evidence type="ECO:0000256" key="8">
    <source>
        <dbReference type="HAMAP-Rule" id="MF_00022"/>
    </source>
</evidence>
<dbReference type="PANTHER" id="PTHR43311:SF2">
    <property type="entry name" value="GLUTAMATE--TRNA LIGASE, MITOCHONDRIAL-RELATED"/>
    <property type="match status" value="1"/>
</dbReference>
<feature type="short sequence motif" description="'HIGH' region" evidence="8">
    <location>
        <begin position="8"/>
        <end position="18"/>
    </location>
</feature>
<keyword evidence="3 8" id="KW-0436">Ligase</keyword>
<feature type="binding site" evidence="8">
    <location>
        <position position="242"/>
    </location>
    <ligand>
        <name>ATP</name>
        <dbReference type="ChEBI" id="CHEBI:30616"/>
    </ligand>
</feature>
<evidence type="ECO:0000256" key="4">
    <source>
        <dbReference type="ARBA" id="ARBA00022741"/>
    </source>
</evidence>
<dbReference type="Pfam" id="PF19269">
    <property type="entry name" value="Anticodon_2"/>
    <property type="match status" value="1"/>
</dbReference>
<evidence type="ECO:0000256" key="3">
    <source>
        <dbReference type="ARBA" id="ARBA00022598"/>
    </source>
</evidence>
<evidence type="ECO:0000256" key="2">
    <source>
        <dbReference type="ARBA" id="ARBA00022490"/>
    </source>
</evidence>
<feature type="short sequence motif" description="'KMSKS' region" evidence="8">
    <location>
        <begin position="239"/>
        <end position="243"/>
    </location>
</feature>
<feature type="domain" description="Aminoacyl-tRNA synthetase class I anticodon-binding" evidence="10">
    <location>
        <begin position="375"/>
        <end position="434"/>
    </location>
</feature>
<accession>A0A5B8G1I6</accession>
<keyword evidence="6 8" id="KW-0648">Protein biosynthesis</keyword>
<keyword evidence="4 8" id="KW-0547">Nucleotide-binding</keyword>
<comment type="similarity">
    <text evidence="1 8">Belongs to the class-I aminoacyl-tRNA synthetase family. Glutamate--tRNA ligase type 1 subfamily.</text>
</comment>
<comment type="subcellular location">
    <subcellularLocation>
        <location evidence="8">Cytoplasm</location>
    </subcellularLocation>
</comment>
<evidence type="ECO:0000256" key="6">
    <source>
        <dbReference type="ARBA" id="ARBA00022917"/>
    </source>
</evidence>
<organism evidence="11 12">
    <name type="scientific">Paroceanicella profunda</name>
    <dbReference type="NCBI Taxonomy" id="2579971"/>
    <lineage>
        <taxon>Bacteria</taxon>
        <taxon>Pseudomonadati</taxon>
        <taxon>Pseudomonadota</taxon>
        <taxon>Alphaproteobacteria</taxon>
        <taxon>Rhodobacterales</taxon>
        <taxon>Paracoccaceae</taxon>
        <taxon>Paroceanicella</taxon>
    </lineage>
</organism>
<keyword evidence="5 8" id="KW-0067">ATP-binding</keyword>
<dbReference type="GO" id="GO:0006424">
    <property type="term" value="P:glutamyl-tRNA aminoacylation"/>
    <property type="evidence" value="ECO:0007669"/>
    <property type="project" value="UniProtKB-UniRule"/>
</dbReference>
<dbReference type="EC" id="6.1.1.17" evidence="8"/>
<sequence>MTTTRFAPSPTGYLHVGNLRAALFSWALARKAGGCFILRLDDTDAERSRPEYADQIRRDLEWLGLDWDREERQSDRLDLYRDAADRLRAADRLYECFETPVELDLRRRKLLGMGLPPIYDRAARALSEAERDSLRAQRGPGHWRFLLERARVGWEDGILGPQSVDAASLSDPVLIRADGMMLYTLASVVDDAEMGVTDIVRGADHITNTATQVQIFSALGASVPRFAHHSLLTGPGGAGLSKREGSLALKDLAAAGVEPMALLSLIARLGSADPVEPRSRPEDIVAGFDLTRFGAAPTSFDAADLGPLSAKVLHAQPWEAVAARAAALGIPEAQGPALWPAVQGNLERFDDLAAWWHLCRDGAAPKIAPEDEGFVAEALALLPPPPWTAESWKTWTTAVRAATGRKGRGLFMPLRRALTGQDHGPEMDRLMPLMRRAPVQLPDVADGEAQR</sequence>
<dbReference type="InterPro" id="IPR049940">
    <property type="entry name" value="GluQ/Sye"/>
</dbReference>
<comment type="caution">
    <text evidence="8">Lacks conserved residue(s) required for the propagation of feature annotation.</text>
</comment>
<comment type="catalytic activity">
    <reaction evidence="8">
        <text>tRNA(Glu) + L-glutamate + ATP = L-glutamyl-tRNA(Glu) + AMP + diphosphate</text>
        <dbReference type="Rhea" id="RHEA:23540"/>
        <dbReference type="Rhea" id="RHEA-COMP:9663"/>
        <dbReference type="Rhea" id="RHEA-COMP:9680"/>
        <dbReference type="ChEBI" id="CHEBI:29985"/>
        <dbReference type="ChEBI" id="CHEBI:30616"/>
        <dbReference type="ChEBI" id="CHEBI:33019"/>
        <dbReference type="ChEBI" id="CHEBI:78442"/>
        <dbReference type="ChEBI" id="CHEBI:78520"/>
        <dbReference type="ChEBI" id="CHEBI:456215"/>
        <dbReference type="EC" id="6.1.1.17"/>
    </reaction>
</comment>
<proteinExistence type="inferred from homology"/>
<dbReference type="PANTHER" id="PTHR43311">
    <property type="entry name" value="GLUTAMATE--TRNA LIGASE"/>
    <property type="match status" value="1"/>
</dbReference>
<dbReference type="PRINTS" id="PR00987">
    <property type="entry name" value="TRNASYNTHGLU"/>
</dbReference>
<comment type="subunit">
    <text evidence="8">Monomer.</text>
</comment>
<gene>
    <name evidence="8" type="primary">gltX</name>
    <name evidence="11" type="ORF">FDP22_15520</name>
</gene>
<dbReference type="Proteomes" id="UP000305888">
    <property type="component" value="Chromosome"/>
</dbReference>
<dbReference type="Pfam" id="PF00749">
    <property type="entry name" value="tRNA-synt_1c"/>
    <property type="match status" value="1"/>
</dbReference>
<dbReference type="InterPro" id="IPR020058">
    <property type="entry name" value="Glu/Gln-tRNA-synth_Ib_cat-dom"/>
</dbReference>
<evidence type="ECO:0000313" key="11">
    <source>
        <dbReference type="EMBL" id="QDL93069.1"/>
    </source>
</evidence>
<dbReference type="InterPro" id="IPR004527">
    <property type="entry name" value="Glu-tRNA-ligase_bac/mito"/>
</dbReference>
<dbReference type="HAMAP" id="MF_00022">
    <property type="entry name" value="Glu_tRNA_synth_type1"/>
    <property type="match status" value="1"/>
</dbReference>
<dbReference type="Gene3D" id="3.40.50.620">
    <property type="entry name" value="HUPs"/>
    <property type="match status" value="1"/>
</dbReference>
<dbReference type="InterPro" id="IPR020751">
    <property type="entry name" value="aa-tRNA-synth_I_codon-bd_sub2"/>
</dbReference>
<dbReference type="SUPFAM" id="SSF48163">
    <property type="entry name" value="An anticodon-binding domain of class I aminoacyl-tRNA synthetases"/>
    <property type="match status" value="1"/>
</dbReference>
<keyword evidence="7 8" id="KW-0030">Aminoacyl-tRNA synthetase</keyword>
<evidence type="ECO:0000256" key="5">
    <source>
        <dbReference type="ARBA" id="ARBA00022840"/>
    </source>
</evidence>
<evidence type="ECO:0000259" key="10">
    <source>
        <dbReference type="Pfam" id="PF19269"/>
    </source>
</evidence>
<dbReference type="GO" id="GO:0000049">
    <property type="term" value="F:tRNA binding"/>
    <property type="evidence" value="ECO:0007669"/>
    <property type="project" value="InterPro"/>
</dbReference>
<dbReference type="Gene3D" id="1.10.10.350">
    <property type="match status" value="1"/>
</dbReference>
<feature type="domain" description="Glutamyl/glutaminyl-tRNA synthetase class Ib catalytic" evidence="9">
    <location>
        <begin position="3"/>
        <end position="272"/>
    </location>
</feature>
<dbReference type="InterPro" id="IPR014729">
    <property type="entry name" value="Rossmann-like_a/b/a_fold"/>
</dbReference>
<dbReference type="KEGG" id="ppru:FDP22_15520"/>
<dbReference type="OrthoDB" id="9807503at2"/>
<evidence type="ECO:0000259" key="9">
    <source>
        <dbReference type="Pfam" id="PF00749"/>
    </source>
</evidence>
<dbReference type="InterPro" id="IPR001412">
    <property type="entry name" value="aa-tRNA-synth_I_CS"/>
</dbReference>
<protein>
    <recommendedName>
        <fullName evidence="8">Glutamate--tRNA ligase</fullName>
        <ecNumber evidence="8">6.1.1.17</ecNumber>
    </recommendedName>
    <alternativeName>
        <fullName evidence="8">Glutamyl-tRNA synthetase</fullName>
        <shortName evidence="8">GluRS</shortName>
    </alternativeName>
</protein>
<keyword evidence="2 8" id="KW-0963">Cytoplasm</keyword>
<dbReference type="EMBL" id="CP040818">
    <property type="protein sequence ID" value="QDL93069.1"/>
    <property type="molecule type" value="Genomic_DNA"/>
</dbReference>
<evidence type="ECO:0000256" key="7">
    <source>
        <dbReference type="ARBA" id="ARBA00023146"/>
    </source>
</evidence>
<dbReference type="SUPFAM" id="SSF52374">
    <property type="entry name" value="Nucleotidylyl transferase"/>
    <property type="match status" value="1"/>
</dbReference>